<evidence type="ECO:0000313" key="11">
    <source>
        <dbReference type="Proteomes" id="UP000325577"/>
    </source>
</evidence>
<dbReference type="Pfam" id="PF00450">
    <property type="entry name" value="Peptidase_S10"/>
    <property type="match status" value="1"/>
</dbReference>
<proteinExistence type="inferred from homology"/>
<dbReference type="Gene3D" id="3.40.50.1820">
    <property type="entry name" value="alpha/beta hydrolase"/>
    <property type="match status" value="1"/>
</dbReference>
<protein>
    <recommendedName>
        <fullName evidence="12">Serine carboxypeptidase-like 18</fullName>
    </recommendedName>
</protein>
<comment type="similarity">
    <text evidence="2">Belongs to the peptidase S10 family.</text>
</comment>
<dbReference type="GO" id="GO:0004185">
    <property type="term" value="F:serine-type carboxypeptidase activity"/>
    <property type="evidence" value="ECO:0007669"/>
    <property type="project" value="InterPro"/>
</dbReference>
<name>A0A5J5B3C4_9ASTE</name>
<evidence type="ECO:0000313" key="10">
    <source>
        <dbReference type="EMBL" id="KAA8536287.1"/>
    </source>
</evidence>
<dbReference type="GO" id="GO:0019748">
    <property type="term" value="P:secondary metabolic process"/>
    <property type="evidence" value="ECO:0007669"/>
    <property type="project" value="TreeGrafter"/>
</dbReference>
<dbReference type="Proteomes" id="UP000325577">
    <property type="component" value="Linkage Group LG16"/>
</dbReference>
<keyword evidence="7" id="KW-1015">Disulfide bond</keyword>
<gene>
    <name evidence="10" type="ORF">F0562_028765</name>
</gene>
<keyword evidence="3" id="KW-0121">Carboxypeptidase</keyword>
<comment type="subcellular location">
    <subcellularLocation>
        <location evidence="1">Secreted</location>
    </subcellularLocation>
</comment>
<keyword evidence="8" id="KW-0325">Glycoprotein</keyword>
<feature type="chain" id="PRO_5023806566" description="Serine carboxypeptidase-like 18" evidence="9">
    <location>
        <begin position="18"/>
        <end position="494"/>
    </location>
</feature>
<dbReference type="SUPFAM" id="SSF53474">
    <property type="entry name" value="alpha/beta-Hydrolases"/>
    <property type="match status" value="1"/>
</dbReference>
<accession>A0A5J5B3C4</accession>
<dbReference type="PANTHER" id="PTHR11802:SF224">
    <property type="entry name" value="SERINE CARBOXYPEPTIDASE-LIKE 7 ISOFORM X1"/>
    <property type="match status" value="1"/>
</dbReference>
<evidence type="ECO:0000256" key="6">
    <source>
        <dbReference type="ARBA" id="ARBA00022801"/>
    </source>
</evidence>
<dbReference type="FunFam" id="3.40.50.11320:FF:000002">
    <property type="entry name" value="Carboxypeptidase"/>
    <property type="match status" value="1"/>
</dbReference>
<sequence>MPLRIILLFAFSYVALSQFAVKTLPGFPGELPFKLETGYIGVGEADEVQLFYYFFESEGRPKDDPLIFWLSGGPGCANLYDILYELGPFTFDYDNSTPSKQVLKQNPYSFTKVANIIFLDSPVGTGFSYGKTSEAYDSSDTLASAHAYIFLRKWLMDHPEFLDNPLYIGGVSYSGVIVPVIVQEIYNGIEAGLEPSMNIKGYLLGNPYTNKTGDLNSRVPFAHRVSLLSDELYKSTKENCKGNYVEVDTDNALCVNDLQQVEQVSKTTIFAFHKTSCHLEGLTANKNDLPLDLQCIEKIYIHNILEPTCSITSPKPNSILKWDQSGLEEKPRDVFHIVPQLPGPWCRDYNYVYSTIWANDKTVQEALHVREGTVKEWQLCNNSISYAQNLPGSVEYHRNLTNKHCRALIYSGDHDMVFPYVGTQEWIYSLNLTVENSWEPWFVDAQVAGYTEKYSHNDYDLTFATVKGAGHTAPEYKPKECLAMVGRWFAYYPL</sequence>
<evidence type="ECO:0000256" key="1">
    <source>
        <dbReference type="ARBA" id="ARBA00004613"/>
    </source>
</evidence>
<feature type="signal peptide" evidence="9">
    <location>
        <begin position="1"/>
        <end position="17"/>
    </location>
</feature>
<evidence type="ECO:0000256" key="7">
    <source>
        <dbReference type="ARBA" id="ARBA00023157"/>
    </source>
</evidence>
<dbReference type="GO" id="GO:0016747">
    <property type="term" value="F:acyltransferase activity, transferring groups other than amino-acyl groups"/>
    <property type="evidence" value="ECO:0007669"/>
    <property type="project" value="TreeGrafter"/>
</dbReference>
<keyword evidence="11" id="KW-1185">Reference proteome</keyword>
<dbReference type="GO" id="GO:0006508">
    <property type="term" value="P:proteolysis"/>
    <property type="evidence" value="ECO:0007669"/>
    <property type="project" value="UniProtKB-KW"/>
</dbReference>
<dbReference type="EMBL" id="CM018039">
    <property type="protein sequence ID" value="KAA8536287.1"/>
    <property type="molecule type" value="Genomic_DNA"/>
</dbReference>
<keyword evidence="5 9" id="KW-0732">Signal</keyword>
<dbReference type="InterPro" id="IPR001563">
    <property type="entry name" value="Peptidase_S10"/>
</dbReference>
<evidence type="ECO:0000256" key="3">
    <source>
        <dbReference type="ARBA" id="ARBA00022645"/>
    </source>
</evidence>
<dbReference type="PROSITE" id="PS00560">
    <property type="entry name" value="CARBOXYPEPT_SER_HIS"/>
    <property type="match status" value="1"/>
</dbReference>
<dbReference type="FunFam" id="3.40.50.1820:FF:000072">
    <property type="entry name" value="Serine carboxypeptidase-like 19"/>
    <property type="match status" value="1"/>
</dbReference>
<evidence type="ECO:0000256" key="8">
    <source>
        <dbReference type="ARBA" id="ARBA00023180"/>
    </source>
</evidence>
<organism evidence="10 11">
    <name type="scientific">Nyssa sinensis</name>
    <dbReference type="NCBI Taxonomy" id="561372"/>
    <lineage>
        <taxon>Eukaryota</taxon>
        <taxon>Viridiplantae</taxon>
        <taxon>Streptophyta</taxon>
        <taxon>Embryophyta</taxon>
        <taxon>Tracheophyta</taxon>
        <taxon>Spermatophyta</taxon>
        <taxon>Magnoliopsida</taxon>
        <taxon>eudicotyledons</taxon>
        <taxon>Gunneridae</taxon>
        <taxon>Pentapetalae</taxon>
        <taxon>asterids</taxon>
        <taxon>Cornales</taxon>
        <taxon>Nyssaceae</taxon>
        <taxon>Nyssa</taxon>
    </lineage>
</organism>
<dbReference type="PANTHER" id="PTHR11802">
    <property type="entry name" value="SERINE PROTEASE FAMILY S10 SERINE CARBOXYPEPTIDASE"/>
    <property type="match status" value="1"/>
</dbReference>
<evidence type="ECO:0000256" key="2">
    <source>
        <dbReference type="ARBA" id="ARBA00009431"/>
    </source>
</evidence>
<keyword evidence="4" id="KW-0645">Protease</keyword>
<evidence type="ECO:0008006" key="12">
    <source>
        <dbReference type="Google" id="ProtNLM"/>
    </source>
</evidence>
<dbReference type="GO" id="GO:0005576">
    <property type="term" value="C:extracellular region"/>
    <property type="evidence" value="ECO:0007669"/>
    <property type="project" value="UniProtKB-SubCell"/>
</dbReference>
<evidence type="ECO:0000256" key="4">
    <source>
        <dbReference type="ARBA" id="ARBA00022670"/>
    </source>
</evidence>
<keyword evidence="6" id="KW-0378">Hydrolase</keyword>
<dbReference type="InterPro" id="IPR029058">
    <property type="entry name" value="AB_hydrolase_fold"/>
</dbReference>
<evidence type="ECO:0000256" key="5">
    <source>
        <dbReference type="ARBA" id="ARBA00022729"/>
    </source>
</evidence>
<dbReference type="AlphaFoldDB" id="A0A5J5B3C4"/>
<reference evidence="10 11" key="1">
    <citation type="submission" date="2019-09" db="EMBL/GenBank/DDBJ databases">
        <title>A chromosome-level genome assembly of the Chinese tupelo Nyssa sinensis.</title>
        <authorList>
            <person name="Yang X."/>
            <person name="Kang M."/>
            <person name="Yang Y."/>
            <person name="Xiong H."/>
            <person name="Wang M."/>
            <person name="Zhang Z."/>
            <person name="Wang Z."/>
            <person name="Wu H."/>
            <person name="Ma T."/>
            <person name="Liu J."/>
            <person name="Xi Z."/>
        </authorList>
    </citation>
    <scope>NUCLEOTIDE SEQUENCE [LARGE SCALE GENOMIC DNA]</scope>
    <source>
        <strain evidence="10">J267</strain>
        <tissue evidence="10">Leaf</tissue>
    </source>
</reference>
<dbReference type="OrthoDB" id="443318at2759"/>
<dbReference type="InterPro" id="IPR033124">
    <property type="entry name" value="Ser_caboxypep_his_AS"/>
</dbReference>
<evidence type="ECO:0000256" key="9">
    <source>
        <dbReference type="SAM" id="SignalP"/>
    </source>
</evidence>
<dbReference type="PRINTS" id="PR00724">
    <property type="entry name" value="CRBOXYPTASEC"/>
</dbReference>